<gene>
    <name evidence="1" type="ORF">PODLI_1B003269</name>
</gene>
<protein>
    <submittedName>
        <fullName evidence="1">Uncharacterized protein</fullName>
    </submittedName>
</protein>
<dbReference type="EMBL" id="OX395143">
    <property type="protein sequence ID" value="CAI5797907.1"/>
    <property type="molecule type" value="Genomic_DNA"/>
</dbReference>
<dbReference type="AlphaFoldDB" id="A0AA35LL81"/>
<evidence type="ECO:0000313" key="1">
    <source>
        <dbReference type="EMBL" id="CAI5797907.1"/>
    </source>
</evidence>
<reference evidence="1" key="1">
    <citation type="submission" date="2022-12" db="EMBL/GenBank/DDBJ databases">
        <authorList>
            <person name="Alioto T."/>
            <person name="Alioto T."/>
            <person name="Gomez Garrido J."/>
        </authorList>
    </citation>
    <scope>NUCLEOTIDE SEQUENCE</scope>
</reference>
<evidence type="ECO:0000313" key="2">
    <source>
        <dbReference type="Proteomes" id="UP001178461"/>
    </source>
</evidence>
<keyword evidence="2" id="KW-1185">Reference proteome</keyword>
<dbReference type="Proteomes" id="UP001178461">
    <property type="component" value="Chromosome 16"/>
</dbReference>
<name>A0AA35LL81_9SAUR</name>
<sequence length="83" mass="8796">MPVCAPELAASKDLDYSRNGVGHEKPVCMENASAIIQEGLGVNSGTQMLTPFPISRATWRKGVLDCSCPGPLGKISPHKQSCL</sequence>
<proteinExistence type="predicted"/>
<accession>A0AA35LL81</accession>
<organism evidence="1 2">
    <name type="scientific">Podarcis lilfordi</name>
    <name type="common">Lilford's wall lizard</name>
    <dbReference type="NCBI Taxonomy" id="74358"/>
    <lineage>
        <taxon>Eukaryota</taxon>
        <taxon>Metazoa</taxon>
        <taxon>Chordata</taxon>
        <taxon>Craniata</taxon>
        <taxon>Vertebrata</taxon>
        <taxon>Euteleostomi</taxon>
        <taxon>Lepidosauria</taxon>
        <taxon>Squamata</taxon>
        <taxon>Bifurcata</taxon>
        <taxon>Unidentata</taxon>
        <taxon>Episquamata</taxon>
        <taxon>Laterata</taxon>
        <taxon>Lacertibaenia</taxon>
        <taxon>Lacertidae</taxon>
        <taxon>Podarcis</taxon>
    </lineage>
</organism>